<dbReference type="Gene3D" id="3.40.50.880">
    <property type="match status" value="1"/>
</dbReference>
<dbReference type="InterPro" id="IPR029062">
    <property type="entry name" value="Class_I_gatase-like"/>
</dbReference>
<dbReference type="GO" id="GO:0008236">
    <property type="term" value="F:serine-type peptidase activity"/>
    <property type="evidence" value="ECO:0007669"/>
    <property type="project" value="UniProtKB-KW"/>
</dbReference>
<evidence type="ECO:0000256" key="3">
    <source>
        <dbReference type="ARBA" id="ARBA00022801"/>
    </source>
</evidence>
<dbReference type="EMBL" id="WKEW01000104">
    <property type="protein sequence ID" value="MCF5059801.1"/>
    <property type="molecule type" value="Genomic_DNA"/>
</dbReference>
<evidence type="ECO:0000256" key="1">
    <source>
        <dbReference type="ARBA" id="ARBA00006534"/>
    </source>
</evidence>
<protein>
    <submittedName>
        <fullName evidence="5">Peptidase E</fullName>
    </submittedName>
</protein>
<dbReference type="AlphaFoldDB" id="A0AAW5AGM5"/>
<dbReference type="GO" id="GO:0006508">
    <property type="term" value="P:proteolysis"/>
    <property type="evidence" value="ECO:0007669"/>
    <property type="project" value="UniProtKB-KW"/>
</dbReference>
<gene>
    <name evidence="5" type="ORF">GIW75_22970</name>
</gene>
<dbReference type="SUPFAM" id="SSF52317">
    <property type="entry name" value="Class I glutamine amidotransferase-like"/>
    <property type="match status" value="1"/>
</dbReference>
<reference evidence="5 6" key="1">
    <citation type="submission" date="2019-11" db="EMBL/GenBank/DDBJ databases">
        <title>Epiphytic Pseudomonas syringae from cherry orchards.</title>
        <authorList>
            <person name="Hulin M.T."/>
        </authorList>
    </citation>
    <scope>NUCLEOTIDE SEQUENCE [LARGE SCALE GENOMIC DNA]</scope>
    <source>
        <strain evidence="5 6">PA-6-9F</strain>
    </source>
</reference>
<keyword evidence="2" id="KW-0645">Protease</keyword>
<evidence type="ECO:0000256" key="2">
    <source>
        <dbReference type="ARBA" id="ARBA00022670"/>
    </source>
</evidence>
<dbReference type="PANTHER" id="PTHR20842">
    <property type="entry name" value="PROTEASE S51 ALPHA-ASPARTYL DIPEPTIDASE"/>
    <property type="match status" value="1"/>
</dbReference>
<dbReference type="PANTHER" id="PTHR20842:SF0">
    <property type="entry name" value="ALPHA-ASPARTYL DIPEPTIDASE"/>
    <property type="match status" value="1"/>
</dbReference>
<proteinExistence type="inferred from homology"/>
<dbReference type="CDD" id="cd03146">
    <property type="entry name" value="GAT1_Peptidase_E"/>
    <property type="match status" value="1"/>
</dbReference>
<name>A0AAW5AGM5_9PSED</name>
<accession>A0AAW5AGM5</accession>
<evidence type="ECO:0000256" key="4">
    <source>
        <dbReference type="ARBA" id="ARBA00022825"/>
    </source>
</evidence>
<evidence type="ECO:0000313" key="5">
    <source>
        <dbReference type="EMBL" id="MCF5059801.1"/>
    </source>
</evidence>
<keyword evidence="6" id="KW-1185">Reference proteome</keyword>
<organism evidence="5 6">
    <name type="scientific">Pseudomonas proteolytica</name>
    <dbReference type="NCBI Taxonomy" id="219574"/>
    <lineage>
        <taxon>Bacteria</taxon>
        <taxon>Pseudomonadati</taxon>
        <taxon>Pseudomonadota</taxon>
        <taxon>Gammaproteobacteria</taxon>
        <taxon>Pseudomonadales</taxon>
        <taxon>Pseudomonadaceae</taxon>
        <taxon>Pseudomonas</taxon>
    </lineage>
</organism>
<dbReference type="Proteomes" id="UP000814172">
    <property type="component" value="Unassembled WGS sequence"/>
</dbReference>
<dbReference type="InterPro" id="IPR005320">
    <property type="entry name" value="Peptidase_S51"/>
</dbReference>
<evidence type="ECO:0000313" key="6">
    <source>
        <dbReference type="Proteomes" id="UP000814172"/>
    </source>
</evidence>
<comment type="similarity">
    <text evidence="1">Belongs to the peptidase S51 family.</text>
</comment>
<comment type="caution">
    <text evidence="5">The sequence shown here is derived from an EMBL/GenBank/DDBJ whole genome shotgun (WGS) entry which is preliminary data.</text>
</comment>
<dbReference type="Pfam" id="PF03575">
    <property type="entry name" value="Peptidase_S51"/>
    <property type="match status" value="1"/>
</dbReference>
<keyword evidence="3" id="KW-0378">Hydrolase</keyword>
<sequence>MNKSIIVIGGESAEEMTCMTRIDEYIVAVSGKARPTVLYISTANGDDRLKISDFITKYESVGCTVICLTFFISPFPDAGHIASLFEQADVIYVAGGNTRAMLAIWREFGVVGLLRKAWEGGKVLCGVSAGAICWFDYGHSDSGGAFALIDGLGLLPGALCPHFSSEAGRAESFAELVKLTGVHPAYAADDGVALHFKNNQHHETIRNNAKNSAYEVSPAPPYLRLLTE</sequence>
<keyword evidence="4" id="KW-0720">Serine protease</keyword>